<dbReference type="AlphaFoldDB" id="A0A1H1TY09"/>
<evidence type="ECO:0000313" key="1">
    <source>
        <dbReference type="EMBL" id="SDS65083.1"/>
    </source>
</evidence>
<name>A0A1H1TY09_9ACTN</name>
<organism evidence="1 2">
    <name type="scientific">Actinoplanes derwentensis</name>
    <dbReference type="NCBI Taxonomy" id="113562"/>
    <lineage>
        <taxon>Bacteria</taxon>
        <taxon>Bacillati</taxon>
        <taxon>Actinomycetota</taxon>
        <taxon>Actinomycetes</taxon>
        <taxon>Micromonosporales</taxon>
        <taxon>Micromonosporaceae</taxon>
        <taxon>Actinoplanes</taxon>
    </lineage>
</organism>
<protein>
    <submittedName>
        <fullName evidence="1">Uncharacterized protein</fullName>
    </submittedName>
</protein>
<dbReference type="Proteomes" id="UP000198688">
    <property type="component" value="Chromosome I"/>
</dbReference>
<dbReference type="STRING" id="113562.SAMN04489716_1274"/>
<dbReference type="EMBL" id="LT629758">
    <property type="protein sequence ID" value="SDS65083.1"/>
    <property type="molecule type" value="Genomic_DNA"/>
</dbReference>
<proteinExistence type="predicted"/>
<sequence>MEDDPALEKITDLLVSFVPGVPELGEHLRLLTTTARDLAPRLGWRPA</sequence>
<accession>A0A1H1TY09</accession>
<keyword evidence="2" id="KW-1185">Reference proteome</keyword>
<evidence type="ECO:0000313" key="2">
    <source>
        <dbReference type="Proteomes" id="UP000198688"/>
    </source>
</evidence>
<gene>
    <name evidence="1" type="ORF">SAMN04489716_1274</name>
</gene>
<reference evidence="1 2" key="1">
    <citation type="submission" date="2016-10" db="EMBL/GenBank/DDBJ databases">
        <authorList>
            <person name="de Groot N.N."/>
        </authorList>
    </citation>
    <scope>NUCLEOTIDE SEQUENCE [LARGE SCALE GENOMIC DNA]</scope>
    <source>
        <strain evidence="1 2">DSM 43941</strain>
    </source>
</reference>
<dbReference type="RefSeq" id="WP_197686137.1">
    <property type="nucleotide sequence ID" value="NZ_BOMJ01000095.1"/>
</dbReference>